<feature type="transmembrane region" description="Helical" evidence="2">
    <location>
        <begin position="37"/>
        <end position="55"/>
    </location>
</feature>
<evidence type="ECO:0000256" key="2">
    <source>
        <dbReference type="SAM" id="Phobius"/>
    </source>
</evidence>
<accession>A0A4T0FKF2</accession>
<reference evidence="3 4" key="1">
    <citation type="submission" date="2019-03" db="EMBL/GenBank/DDBJ databases">
        <title>Sequencing 23 genomes of Wallemia ichthyophaga.</title>
        <authorList>
            <person name="Gostincar C."/>
        </authorList>
    </citation>
    <scope>NUCLEOTIDE SEQUENCE [LARGE SCALE GENOMIC DNA]</scope>
    <source>
        <strain evidence="3 4">EXF-5753</strain>
    </source>
</reference>
<evidence type="ECO:0000313" key="3">
    <source>
        <dbReference type="EMBL" id="TIA87186.1"/>
    </source>
</evidence>
<dbReference type="OrthoDB" id="10012223at2759"/>
<feature type="transmembrane region" description="Helical" evidence="2">
    <location>
        <begin position="82"/>
        <end position="105"/>
    </location>
</feature>
<dbReference type="InterPro" id="IPR052786">
    <property type="entry name" value="Spore_wall_assembly"/>
</dbReference>
<dbReference type="EMBL" id="SPNW01000062">
    <property type="protein sequence ID" value="TIA87186.1"/>
    <property type="molecule type" value="Genomic_DNA"/>
</dbReference>
<organism evidence="3 4">
    <name type="scientific">Wallemia hederae</name>
    <dbReference type="NCBI Taxonomy" id="1540922"/>
    <lineage>
        <taxon>Eukaryota</taxon>
        <taxon>Fungi</taxon>
        <taxon>Dikarya</taxon>
        <taxon>Basidiomycota</taxon>
        <taxon>Wallemiomycotina</taxon>
        <taxon>Wallemiomycetes</taxon>
        <taxon>Wallemiales</taxon>
        <taxon>Wallemiaceae</taxon>
        <taxon>Wallemia</taxon>
    </lineage>
</organism>
<dbReference type="PANTHER" id="PTHR34292">
    <property type="entry name" value="OUTER SPORE WALL PROTEIN LDS1"/>
    <property type="match status" value="1"/>
</dbReference>
<dbReference type="Proteomes" id="UP000310189">
    <property type="component" value="Unassembled WGS sequence"/>
</dbReference>
<dbReference type="PANTHER" id="PTHR34292:SF2">
    <property type="entry name" value="OUTER SPORE WALL PROTEIN LDS1"/>
    <property type="match status" value="1"/>
</dbReference>
<keyword evidence="2" id="KW-0472">Membrane</keyword>
<gene>
    <name evidence="3" type="ORF">E3P99_03339</name>
</gene>
<keyword evidence="2" id="KW-0812">Transmembrane</keyword>
<keyword evidence="2" id="KW-1133">Transmembrane helix</keyword>
<keyword evidence="4" id="KW-1185">Reference proteome</keyword>
<evidence type="ECO:0000313" key="4">
    <source>
        <dbReference type="Proteomes" id="UP000310189"/>
    </source>
</evidence>
<sequence>MPKELLNFSPLYCVVGVYRLFTDDKVRSPIWQRCRKGLLKGGLVAAVWSVLTWPIQKKVVTLFMSNSPKVLQYTTQALNNHIPLLTFATFMFVSAQFTSILSYLLNQRIKESKRLAYDLTIASRAKDTAFWGPYVEEYNLDTAAGKALQIKADKMITERKTGWRGLFEGRKRSQYLGLFITKVVLLPLDVIPGVGLLLGAALRSVALARRLLKPYFASKNMSPYEQELFILERSFELRAFGFTAALLERLPILGLVCSLATPIAAAMMSVDFEKRQNELRGARDEHKERYDGGVREQVMEQVREGEEELKRRVKHADSTSQQVSTDGTEHIPGAL</sequence>
<protein>
    <submittedName>
        <fullName evidence="3">Uncharacterized protein</fullName>
    </submittedName>
</protein>
<name>A0A4T0FKF2_9BASI</name>
<evidence type="ECO:0000256" key="1">
    <source>
        <dbReference type="SAM" id="MobiDB-lite"/>
    </source>
</evidence>
<comment type="caution">
    <text evidence="3">The sequence shown here is derived from an EMBL/GenBank/DDBJ whole genome shotgun (WGS) entry which is preliminary data.</text>
</comment>
<dbReference type="AlphaFoldDB" id="A0A4T0FKF2"/>
<feature type="transmembrane region" description="Helical" evidence="2">
    <location>
        <begin position="175"/>
        <end position="202"/>
    </location>
</feature>
<proteinExistence type="predicted"/>
<feature type="region of interest" description="Disordered" evidence="1">
    <location>
        <begin position="302"/>
        <end position="335"/>
    </location>
</feature>